<evidence type="ECO:0000313" key="3">
    <source>
        <dbReference type="EMBL" id="BBP00289.1"/>
    </source>
</evidence>
<dbReference type="KEGG" id="sniv:SFSGTM_09970"/>
<accession>A0A809RER7</accession>
<name>A0A809RER7_9PROT</name>
<dbReference type="PANTHER" id="PTHR35882:SF2">
    <property type="entry name" value="PELA"/>
    <property type="match status" value="1"/>
</dbReference>
<feature type="domain" description="Glycoside-hydrolase family GH114 TIM-barrel" evidence="2">
    <location>
        <begin position="35"/>
        <end position="262"/>
    </location>
</feature>
<dbReference type="InterPro" id="IPR013785">
    <property type="entry name" value="Aldolase_TIM"/>
</dbReference>
<dbReference type="InterPro" id="IPR004352">
    <property type="entry name" value="GH114_TIM-barrel"/>
</dbReference>
<reference evidence="4" key="1">
    <citation type="submission" date="2019-11" db="EMBL/GenBank/DDBJ databases">
        <title>Isolation and characterization of a novel species in the genus Sulfuriferula.</title>
        <authorList>
            <person name="Mochizuki J."/>
            <person name="Kojima H."/>
            <person name="Fukui M."/>
        </authorList>
    </citation>
    <scope>NUCLEOTIDE SEQUENCE [LARGE SCALE GENOMIC DNA]</scope>
    <source>
        <strain evidence="4">SGTM</strain>
    </source>
</reference>
<dbReference type="EMBL" id="AP021881">
    <property type="protein sequence ID" value="BBP00289.1"/>
    <property type="molecule type" value="Genomic_DNA"/>
</dbReference>
<dbReference type="AlphaFoldDB" id="A0A809RER7"/>
<dbReference type="Gene3D" id="3.20.20.70">
    <property type="entry name" value="Aldolase class I"/>
    <property type="match status" value="1"/>
</dbReference>
<gene>
    <name evidence="3" type="ORF">SFSGTM_09970</name>
</gene>
<dbReference type="Proteomes" id="UP000463939">
    <property type="component" value="Chromosome"/>
</dbReference>
<dbReference type="PANTHER" id="PTHR35882">
    <property type="entry name" value="PELA"/>
    <property type="match status" value="1"/>
</dbReference>
<feature type="chain" id="PRO_5032584356" description="Glycoside-hydrolase family GH114 TIM-barrel domain-containing protein" evidence="1">
    <location>
        <begin position="21"/>
        <end position="345"/>
    </location>
</feature>
<proteinExistence type="predicted"/>
<dbReference type="SUPFAM" id="SSF51445">
    <property type="entry name" value="(Trans)glycosidases"/>
    <property type="match status" value="1"/>
</dbReference>
<evidence type="ECO:0000256" key="1">
    <source>
        <dbReference type="SAM" id="SignalP"/>
    </source>
</evidence>
<dbReference type="RefSeq" id="WP_162084237.1">
    <property type="nucleotide sequence ID" value="NZ_AP021881.1"/>
</dbReference>
<evidence type="ECO:0000313" key="4">
    <source>
        <dbReference type="Proteomes" id="UP000463939"/>
    </source>
</evidence>
<protein>
    <recommendedName>
        <fullName evidence="2">Glycoside-hydrolase family GH114 TIM-barrel domain-containing protein</fullName>
    </recommendedName>
</protein>
<feature type="signal peptide" evidence="1">
    <location>
        <begin position="1"/>
        <end position="20"/>
    </location>
</feature>
<sequence>MTKRLITIFLLYIAAFPAYAYNAAFFYGTPFIPELRIYDAVIVEPDQPDFANIPANLQNKLYAYTSLGEVGADKPYAKAIPATAKMTRNSAWSSDVMDQTSLAWQNFYLDNIVAPLWKRGFRGIFIDTLDSYQLAATTPAARAAQEAGMINTIRLLTSRFPGIRIILNRGFEILPQVHADITAVVAESLFQGWDNSKQHYTTVTDNDRNWLIAQLNRAKNEYKLPVIVIDYVAPRQRSQARQIAQKIRAAGYTPWITNPELDMLGVGYPEIQPRRILMLYDGREDKDPVESEMHRFGAMPLQYMGYIPEYHDLTLPLPSQQLAGQYAGIILWSGSADNSVPQLQP</sequence>
<organism evidence="3 4">
    <name type="scientific">Sulfuriferula nivalis</name>
    <dbReference type="NCBI Taxonomy" id="2675298"/>
    <lineage>
        <taxon>Bacteria</taxon>
        <taxon>Pseudomonadati</taxon>
        <taxon>Pseudomonadota</taxon>
        <taxon>Betaproteobacteria</taxon>
        <taxon>Nitrosomonadales</taxon>
        <taxon>Sulfuricellaceae</taxon>
        <taxon>Sulfuriferula</taxon>
    </lineage>
</organism>
<evidence type="ECO:0000259" key="2">
    <source>
        <dbReference type="Pfam" id="PF03537"/>
    </source>
</evidence>
<keyword evidence="1" id="KW-0732">Signal</keyword>
<dbReference type="Pfam" id="PF03537">
    <property type="entry name" value="Glyco_hydro_114"/>
    <property type="match status" value="1"/>
</dbReference>
<keyword evidence="4" id="KW-1185">Reference proteome</keyword>
<dbReference type="InterPro" id="IPR017853">
    <property type="entry name" value="GH"/>
</dbReference>